<dbReference type="PANTHER" id="PTHR12984:SF15">
    <property type="entry name" value="PROTEIN-ASSOCIATING WITH THE CARBOXYL-TERMINAL DOMAIN OF EZRIN"/>
    <property type="match status" value="1"/>
</dbReference>
<accession>A0A9X0CW81</accession>
<dbReference type="PROSITE" id="PS50011">
    <property type="entry name" value="PROTEIN_KINASE_DOM"/>
    <property type="match status" value="1"/>
</dbReference>
<proteinExistence type="inferred from homology"/>
<feature type="compositionally biased region" description="Low complexity" evidence="2">
    <location>
        <begin position="565"/>
        <end position="577"/>
    </location>
</feature>
<dbReference type="InterPro" id="IPR011009">
    <property type="entry name" value="Kinase-like_dom_sf"/>
</dbReference>
<dbReference type="GO" id="GO:0005524">
    <property type="term" value="F:ATP binding"/>
    <property type="evidence" value="ECO:0007669"/>
    <property type="project" value="InterPro"/>
</dbReference>
<feature type="compositionally biased region" description="Basic and acidic residues" evidence="2">
    <location>
        <begin position="589"/>
        <end position="626"/>
    </location>
</feature>
<sequence length="747" mass="85041">MGSQCSVEKDYELEERVECNSKEWSLYAARRKQDDFKVTVFVHEKSKKENNRNDERIAKATQCLRILKHPVILKHLWSYDNSEELCMVTEPVRPLESIIQTLDTVEIIAGLYNMVEALVFLHERGGLSHNNLCLSSVYVSDNDWGWRLGGMEHVCKFSELTNEFLSGTKAQRDSKSISPEEKEGRVNINPKTGHSLDAYGFGMFVSDILDTRADLGSDVGEKFGEKMQSLFLHENPQMRPQFSSLLSDDFFRSNFLEIMTFLNQITIKTDVEKEKFFSSLAFKLTTIPPKVVARRMLPRLMSRFVLAEPSAEKNFLPHLLTPIKDGSDTDYQLSGLTPVIPEELFIEHCIPILMTLWSIRDGHVRMILLKYFGLYGTSFKEEALEKFILPQMLIGLRETDDRIVAATFSALAVMVPILGANVVVGGERRKHFIEGRPKFNSSASILPISTVPVTEKKISNIDPTNLSGVIDIENKLSPVSDKDSKKSPRSSEDKLRKQDREKRRQEMEKRKEERKKEVEQRRLEREREKLTKQSSPKRLIDLVVPDVDSDHEEFEPWEDLDEAQSSPRSDVTSSRSSQATTEHGVNYWSDDHSVTSDHDKLDMNNVDFTEKFNRTSSHSRDKDNHSSKSTASTHSNALKLGPKKSTSKTEKSSSKMEKSSSKTEKSSKTRHPSGEPPGSEFDIMRVAVRSSEPDYFADMEPSVNFKERDSKHLLLHSHPGGLSSKLAMVEDTSQVESGWGDEWDGFD</sequence>
<dbReference type="Gene3D" id="3.30.200.20">
    <property type="entry name" value="Phosphorylase Kinase, domain 1"/>
    <property type="match status" value="1"/>
</dbReference>
<evidence type="ECO:0000256" key="2">
    <source>
        <dbReference type="SAM" id="MobiDB-lite"/>
    </source>
</evidence>
<keyword evidence="5" id="KW-1185">Reference proteome</keyword>
<dbReference type="GO" id="GO:0004672">
    <property type="term" value="F:protein kinase activity"/>
    <property type="evidence" value="ECO:0007669"/>
    <property type="project" value="InterPro"/>
</dbReference>
<gene>
    <name evidence="4" type="primary">SCYL3</name>
    <name evidence="4" type="ORF">OS493_026403</name>
</gene>
<feature type="region of interest" description="Disordered" evidence="2">
    <location>
        <begin position="477"/>
        <end position="534"/>
    </location>
</feature>
<dbReference type="Gene3D" id="1.10.510.10">
    <property type="entry name" value="Transferase(Phosphotransferase) domain 1"/>
    <property type="match status" value="1"/>
</dbReference>
<evidence type="ECO:0000313" key="5">
    <source>
        <dbReference type="Proteomes" id="UP001163046"/>
    </source>
</evidence>
<dbReference type="PANTHER" id="PTHR12984">
    <property type="entry name" value="SCY1-RELATED S/T PROTEIN KINASE-LIKE"/>
    <property type="match status" value="1"/>
</dbReference>
<dbReference type="SUPFAM" id="SSF48371">
    <property type="entry name" value="ARM repeat"/>
    <property type="match status" value="1"/>
</dbReference>
<feature type="compositionally biased region" description="Polar residues" evidence="2">
    <location>
        <begin position="627"/>
        <end position="636"/>
    </location>
</feature>
<comment type="caution">
    <text evidence="4">The sequence shown here is derived from an EMBL/GenBank/DDBJ whole genome shotgun (WGS) entry which is preliminary data.</text>
</comment>
<dbReference type="InterPro" id="IPR016024">
    <property type="entry name" value="ARM-type_fold"/>
</dbReference>
<evidence type="ECO:0000313" key="4">
    <source>
        <dbReference type="EMBL" id="KAJ7377835.1"/>
    </source>
</evidence>
<dbReference type="SUPFAM" id="SSF56112">
    <property type="entry name" value="Protein kinase-like (PK-like)"/>
    <property type="match status" value="1"/>
</dbReference>
<name>A0A9X0CW81_9CNID</name>
<feature type="region of interest" description="Disordered" evidence="2">
    <location>
        <begin position="550"/>
        <end position="683"/>
    </location>
</feature>
<comment type="similarity">
    <text evidence="1">Belongs to the protein kinase superfamily.</text>
</comment>
<feature type="compositionally biased region" description="Basic and acidic residues" evidence="2">
    <location>
        <begin position="480"/>
        <end position="531"/>
    </location>
</feature>
<dbReference type="InterPro" id="IPR000719">
    <property type="entry name" value="Prot_kinase_dom"/>
</dbReference>
<organism evidence="4 5">
    <name type="scientific">Desmophyllum pertusum</name>
    <dbReference type="NCBI Taxonomy" id="174260"/>
    <lineage>
        <taxon>Eukaryota</taxon>
        <taxon>Metazoa</taxon>
        <taxon>Cnidaria</taxon>
        <taxon>Anthozoa</taxon>
        <taxon>Hexacorallia</taxon>
        <taxon>Scleractinia</taxon>
        <taxon>Caryophylliina</taxon>
        <taxon>Caryophylliidae</taxon>
        <taxon>Desmophyllum</taxon>
    </lineage>
</organism>
<dbReference type="InterPro" id="IPR011989">
    <property type="entry name" value="ARM-like"/>
</dbReference>
<dbReference type="InterPro" id="IPR051177">
    <property type="entry name" value="CIK-Related_Protein"/>
</dbReference>
<dbReference type="Gene3D" id="1.25.10.10">
    <property type="entry name" value="Leucine-rich Repeat Variant"/>
    <property type="match status" value="1"/>
</dbReference>
<feature type="domain" description="Protein kinase" evidence="3">
    <location>
        <begin position="1"/>
        <end position="251"/>
    </location>
</feature>
<dbReference type="Proteomes" id="UP001163046">
    <property type="component" value="Unassembled WGS sequence"/>
</dbReference>
<dbReference type="OrthoDB" id="9942861at2759"/>
<protein>
    <submittedName>
        <fullName evidence="4">Protein-associating with the carboxyl-terminal domain of ezrin</fullName>
    </submittedName>
</protein>
<dbReference type="EMBL" id="MU826372">
    <property type="protein sequence ID" value="KAJ7377835.1"/>
    <property type="molecule type" value="Genomic_DNA"/>
</dbReference>
<evidence type="ECO:0000259" key="3">
    <source>
        <dbReference type="PROSITE" id="PS50011"/>
    </source>
</evidence>
<feature type="compositionally biased region" description="Basic and acidic residues" evidence="2">
    <location>
        <begin position="647"/>
        <end position="667"/>
    </location>
</feature>
<reference evidence="4" key="1">
    <citation type="submission" date="2023-01" db="EMBL/GenBank/DDBJ databases">
        <title>Genome assembly of the deep-sea coral Lophelia pertusa.</title>
        <authorList>
            <person name="Herrera S."/>
            <person name="Cordes E."/>
        </authorList>
    </citation>
    <scope>NUCLEOTIDE SEQUENCE</scope>
    <source>
        <strain evidence="4">USNM1676648</strain>
        <tissue evidence="4">Polyp</tissue>
    </source>
</reference>
<feature type="compositionally biased region" description="Acidic residues" evidence="2">
    <location>
        <begin position="550"/>
        <end position="562"/>
    </location>
</feature>
<dbReference type="AlphaFoldDB" id="A0A9X0CW81"/>
<evidence type="ECO:0000256" key="1">
    <source>
        <dbReference type="ARBA" id="ARBA00038349"/>
    </source>
</evidence>